<dbReference type="RefSeq" id="WP_156362943.1">
    <property type="nucleotide sequence ID" value="NZ_KK088581.1"/>
</dbReference>
<organism evidence="1 2">
    <name type="scientific">Rubellimicrobium mesophilum DSM 19309</name>
    <dbReference type="NCBI Taxonomy" id="442562"/>
    <lineage>
        <taxon>Bacteria</taxon>
        <taxon>Pseudomonadati</taxon>
        <taxon>Pseudomonadota</taxon>
        <taxon>Alphaproteobacteria</taxon>
        <taxon>Rhodobacterales</taxon>
        <taxon>Roseobacteraceae</taxon>
        <taxon>Rubellimicrobium</taxon>
    </lineage>
</organism>
<dbReference type="Proteomes" id="UP000019666">
    <property type="component" value="Unassembled WGS sequence"/>
</dbReference>
<comment type="caution">
    <text evidence="1">The sequence shown here is derived from an EMBL/GenBank/DDBJ whole genome shotgun (WGS) entry which is preliminary data.</text>
</comment>
<sequence>METAIAEASDIIDETAAALLRTEDLDTDVARAAAYETVSETLETGAALLRTI</sequence>
<keyword evidence="2" id="KW-1185">Reference proteome</keyword>
<evidence type="ECO:0000313" key="1">
    <source>
        <dbReference type="EMBL" id="EYD76430.1"/>
    </source>
</evidence>
<evidence type="ECO:0000313" key="2">
    <source>
        <dbReference type="Proteomes" id="UP000019666"/>
    </source>
</evidence>
<accession>A0A017HQ35</accession>
<dbReference type="HOGENOM" id="CLU_3084386_0_0_5"/>
<dbReference type="AlphaFoldDB" id="A0A017HQ35"/>
<dbReference type="EMBL" id="AOSK01000044">
    <property type="protein sequence ID" value="EYD76430.1"/>
    <property type="molecule type" value="Genomic_DNA"/>
</dbReference>
<reference evidence="1 2" key="1">
    <citation type="submission" date="2013-02" db="EMBL/GenBank/DDBJ databases">
        <authorList>
            <person name="Fiebig A."/>
            <person name="Goeker M."/>
            <person name="Klenk H.-P.P."/>
        </authorList>
    </citation>
    <scope>NUCLEOTIDE SEQUENCE [LARGE SCALE GENOMIC DNA]</scope>
    <source>
        <strain evidence="1 2">DSM 19309</strain>
    </source>
</reference>
<gene>
    <name evidence="1" type="ORF">Rumeso_01988</name>
</gene>
<name>A0A017HQ35_9RHOB</name>
<protein>
    <submittedName>
        <fullName evidence="1">Uncharacterized protein</fullName>
    </submittedName>
</protein>
<proteinExistence type="predicted"/>